<dbReference type="Gene3D" id="2.30.180.10">
    <property type="entry name" value="FAS1 domain"/>
    <property type="match status" value="1"/>
</dbReference>
<protein>
    <submittedName>
        <fullName evidence="4">Fasciclin domain-containing protein</fullName>
    </submittedName>
</protein>
<dbReference type="EMBL" id="JBEGDP010000017">
    <property type="protein sequence ID" value="MEQ7848460.1"/>
    <property type="molecule type" value="Genomic_DNA"/>
</dbReference>
<dbReference type="PROSITE" id="PS50213">
    <property type="entry name" value="FAS1"/>
    <property type="match status" value="1"/>
</dbReference>
<feature type="compositionally biased region" description="Acidic residues" evidence="1">
    <location>
        <begin position="51"/>
        <end position="64"/>
    </location>
</feature>
<dbReference type="PANTHER" id="PTHR10900:SF77">
    <property type="entry name" value="FI19380P1"/>
    <property type="match status" value="1"/>
</dbReference>
<comment type="caution">
    <text evidence="4">The sequence shown here is derived from an EMBL/GenBank/DDBJ whole genome shotgun (WGS) entry which is preliminary data.</text>
</comment>
<dbReference type="Pfam" id="PF02469">
    <property type="entry name" value="Fasciclin"/>
    <property type="match status" value="1"/>
</dbReference>
<sequence>MKNTTFRRTSAAAVATLALSLSLVACGDEADEAADTASEATSAAGDAASEATEEASESPSEDAAGEGAEAQTFGEACSAVPTSGPGSFDGMVQDPVATAASNNPLLSTLVEAVTAADLVGTLNDLPAATVFAPTNDAFAAIPKKDLKAVLADKELLSSILTYHVIGEQLDPEAVVGEQESVQGGTVEVEGDTEGMTVNGANVLCGNIPTANATVYVIDQVLMPPAN</sequence>
<dbReference type="Proteomes" id="UP001482520">
    <property type="component" value="Unassembled WGS sequence"/>
</dbReference>
<name>A0ABV1P120_9ACTN</name>
<feature type="compositionally biased region" description="Low complexity" evidence="1">
    <location>
        <begin position="35"/>
        <end position="50"/>
    </location>
</feature>
<evidence type="ECO:0000313" key="4">
    <source>
        <dbReference type="EMBL" id="MEQ7848460.1"/>
    </source>
</evidence>
<feature type="signal peptide" evidence="2">
    <location>
        <begin position="1"/>
        <end position="27"/>
    </location>
</feature>
<evidence type="ECO:0000313" key="5">
    <source>
        <dbReference type="Proteomes" id="UP001482520"/>
    </source>
</evidence>
<dbReference type="RefSeq" id="WP_349805061.1">
    <property type="nucleotide sequence ID" value="NZ_JBEGDP010000017.1"/>
</dbReference>
<gene>
    <name evidence="4" type="ORF">V6R90_14345</name>
</gene>
<keyword evidence="5" id="KW-1185">Reference proteome</keyword>
<dbReference type="SUPFAM" id="SSF82153">
    <property type="entry name" value="FAS1 domain"/>
    <property type="match status" value="1"/>
</dbReference>
<dbReference type="InterPro" id="IPR000782">
    <property type="entry name" value="FAS1_domain"/>
</dbReference>
<evidence type="ECO:0000256" key="1">
    <source>
        <dbReference type="SAM" id="MobiDB-lite"/>
    </source>
</evidence>
<feature type="chain" id="PRO_5045807160" evidence="2">
    <location>
        <begin position="28"/>
        <end position="226"/>
    </location>
</feature>
<dbReference type="InterPro" id="IPR050904">
    <property type="entry name" value="Adhesion/Biosynth-related"/>
</dbReference>
<dbReference type="SMART" id="SM00554">
    <property type="entry name" value="FAS1"/>
    <property type="match status" value="1"/>
</dbReference>
<dbReference type="PROSITE" id="PS51257">
    <property type="entry name" value="PROKAR_LIPOPROTEIN"/>
    <property type="match status" value="1"/>
</dbReference>
<keyword evidence="2" id="KW-0732">Signal</keyword>
<feature type="region of interest" description="Disordered" evidence="1">
    <location>
        <begin position="34"/>
        <end position="88"/>
    </location>
</feature>
<proteinExistence type="predicted"/>
<dbReference type="InterPro" id="IPR036378">
    <property type="entry name" value="FAS1_dom_sf"/>
</dbReference>
<organism evidence="4 5">
    <name type="scientific">Nocardioides kribbensis</name>
    <dbReference type="NCBI Taxonomy" id="305517"/>
    <lineage>
        <taxon>Bacteria</taxon>
        <taxon>Bacillati</taxon>
        <taxon>Actinomycetota</taxon>
        <taxon>Actinomycetes</taxon>
        <taxon>Propionibacteriales</taxon>
        <taxon>Nocardioidaceae</taxon>
        <taxon>Nocardioides</taxon>
    </lineage>
</organism>
<reference evidence="4 5" key="1">
    <citation type="submission" date="2024-02" db="EMBL/GenBank/DDBJ databases">
        <title>Full genome sequence of Nocardioides kribbensis.</title>
        <authorList>
            <person name="Poletto B.L."/>
            <person name="Silva G."/>
            <person name="Galante D."/>
            <person name="Campos K.R."/>
            <person name="Santos M.B.N."/>
            <person name="Sacchi C.T."/>
        </authorList>
    </citation>
    <scope>NUCLEOTIDE SEQUENCE [LARGE SCALE GENOMIC DNA]</scope>
    <source>
        <strain evidence="4 5">O4R</strain>
    </source>
</reference>
<evidence type="ECO:0000256" key="2">
    <source>
        <dbReference type="SAM" id="SignalP"/>
    </source>
</evidence>
<dbReference type="PANTHER" id="PTHR10900">
    <property type="entry name" value="PERIOSTIN-RELATED"/>
    <property type="match status" value="1"/>
</dbReference>
<evidence type="ECO:0000259" key="3">
    <source>
        <dbReference type="PROSITE" id="PS50213"/>
    </source>
</evidence>
<accession>A0ABV1P120</accession>
<feature type="domain" description="FAS1" evidence="3">
    <location>
        <begin position="93"/>
        <end position="221"/>
    </location>
</feature>